<gene>
    <name evidence="3" type="ORF">E0486_03110</name>
</gene>
<evidence type="ECO:0000313" key="4">
    <source>
        <dbReference type="Proteomes" id="UP000295164"/>
    </source>
</evidence>
<accession>A0A4R4E5Q2</accession>
<dbReference type="InterPro" id="IPR005804">
    <property type="entry name" value="FA_desaturase_dom"/>
</dbReference>
<dbReference type="GO" id="GO:0016020">
    <property type="term" value="C:membrane"/>
    <property type="evidence" value="ECO:0007669"/>
    <property type="project" value="TreeGrafter"/>
</dbReference>
<dbReference type="GO" id="GO:0008610">
    <property type="term" value="P:lipid biosynthetic process"/>
    <property type="evidence" value="ECO:0007669"/>
    <property type="project" value="UniProtKB-ARBA"/>
</dbReference>
<evidence type="ECO:0000259" key="2">
    <source>
        <dbReference type="Pfam" id="PF00487"/>
    </source>
</evidence>
<organism evidence="3 4">
    <name type="scientific">Flaviaesturariibacter aridisoli</name>
    <dbReference type="NCBI Taxonomy" id="2545761"/>
    <lineage>
        <taxon>Bacteria</taxon>
        <taxon>Pseudomonadati</taxon>
        <taxon>Bacteroidota</taxon>
        <taxon>Chitinophagia</taxon>
        <taxon>Chitinophagales</taxon>
        <taxon>Chitinophagaceae</taxon>
        <taxon>Flaviaestuariibacter</taxon>
    </lineage>
</organism>
<evidence type="ECO:0000313" key="3">
    <source>
        <dbReference type="EMBL" id="TCZ74080.1"/>
    </source>
</evidence>
<feature type="transmembrane region" description="Helical" evidence="1">
    <location>
        <begin position="162"/>
        <end position="181"/>
    </location>
</feature>
<feature type="transmembrane region" description="Helical" evidence="1">
    <location>
        <begin position="38"/>
        <end position="57"/>
    </location>
</feature>
<feature type="transmembrane region" description="Helical" evidence="1">
    <location>
        <begin position="98"/>
        <end position="117"/>
    </location>
</feature>
<dbReference type="EMBL" id="SKFH01000003">
    <property type="protein sequence ID" value="TCZ74080.1"/>
    <property type="molecule type" value="Genomic_DNA"/>
</dbReference>
<sequence length="367" mass="41931">MAKVKFDTRNTAFYQSLKRETEKYFQQNGIRKTGNWKLYSKALVLLPAAAGIYSFLLFGNPPIWLGLLLCSIMGLVISSIGFNIMHDACHGSYSSRKWVNEVLGLSLNCIGGNAFFWKQKHNILHHTYTNIEGLDDDIAQSRLLRQSPTQEWLPIHRYQHRYLPLAYALTLFVWIGLRDFDKYFKKRIHTTPLQPMNTKEHVLFWLSKTLYGFFYVALPIYLLGFGAWAAGFSAMCVTAGIVLSYTFQLAHAVEGPEFEAVGLDERVLESEWAAHQVRTTANFAPRNKLINWYVGGLNYQVEHHLFPRVSHVHYPALSKIVQEQCALHGLPYYSFPTVGKALSSHMRTIRKLGEKPKVAETQELAVA</sequence>
<dbReference type="Pfam" id="PF00487">
    <property type="entry name" value="FA_desaturase"/>
    <property type="match status" value="1"/>
</dbReference>
<comment type="caution">
    <text evidence="3">The sequence shown here is derived from an EMBL/GenBank/DDBJ whole genome shotgun (WGS) entry which is preliminary data.</text>
</comment>
<dbReference type="GO" id="GO:0016717">
    <property type="term" value="F:oxidoreductase activity, acting on paired donors, with oxidation of a pair of donors resulting in the reduction of molecular oxygen to two molecules of water"/>
    <property type="evidence" value="ECO:0007669"/>
    <property type="project" value="TreeGrafter"/>
</dbReference>
<feature type="transmembrane region" description="Helical" evidence="1">
    <location>
        <begin position="202"/>
        <end position="222"/>
    </location>
</feature>
<dbReference type="PIRSF" id="PIRSF015921">
    <property type="entry name" value="FA_sphinglp_des"/>
    <property type="match status" value="1"/>
</dbReference>
<keyword evidence="4" id="KW-1185">Reference proteome</keyword>
<keyword evidence="1" id="KW-0812">Transmembrane</keyword>
<evidence type="ECO:0000256" key="1">
    <source>
        <dbReference type="SAM" id="Phobius"/>
    </source>
</evidence>
<proteinExistence type="predicted"/>
<feature type="domain" description="Fatty acid desaturase" evidence="2">
    <location>
        <begin position="64"/>
        <end position="335"/>
    </location>
</feature>
<dbReference type="CDD" id="cd03506">
    <property type="entry name" value="Delta6-FADS-like"/>
    <property type="match status" value="1"/>
</dbReference>
<feature type="transmembrane region" description="Helical" evidence="1">
    <location>
        <begin position="63"/>
        <end position="86"/>
    </location>
</feature>
<dbReference type="PANTHER" id="PTHR19353">
    <property type="entry name" value="FATTY ACID DESATURASE 2"/>
    <property type="match status" value="1"/>
</dbReference>
<dbReference type="PANTHER" id="PTHR19353:SF19">
    <property type="entry name" value="DELTA(5) FATTY ACID DESATURASE C-RELATED"/>
    <property type="match status" value="1"/>
</dbReference>
<dbReference type="AlphaFoldDB" id="A0A4R4E5Q2"/>
<keyword evidence="1" id="KW-0472">Membrane</keyword>
<dbReference type="Proteomes" id="UP000295164">
    <property type="component" value="Unassembled WGS sequence"/>
</dbReference>
<reference evidence="3 4" key="1">
    <citation type="submission" date="2019-03" db="EMBL/GenBank/DDBJ databases">
        <authorList>
            <person name="Kim M.K.M."/>
        </authorList>
    </citation>
    <scope>NUCLEOTIDE SEQUENCE [LARGE SCALE GENOMIC DNA]</scope>
    <source>
        <strain evidence="3 4">17J68-15</strain>
    </source>
</reference>
<protein>
    <submittedName>
        <fullName evidence="3">Acyl-CoA desaturase</fullName>
    </submittedName>
</protein>
<name>A0A4R4E5Q2_9BACT</name>
<dbReference type="OrthoDB" id="104711at2"/>
<dbReference type="InterPro" id="IPR012171">
    <property type="entry name" value="Fatty_acid_desaturase"/>
</dbReference>
<dbReference type="RefSeq" id="WP_131850679.1">
    <property type="nucleotide sequence ID" value="NZ_SKFH01000003.1"/>
</dbReference>
<keyword evidence="1" id="KW-1133">Transmembrane helix</keyword>